<reference evidence="1 2" key="2">
    <citation type="journal article" date="2000" name="Proc. Natl. Acad. Sci. U.S.A.">
        <title>Archaeal adaptation to higher temperatures revealed by genomic sequence of Thermoplasma volcanium.</title>
        <authorList>
            <person name="Kawashima T."/>
            <person name="Amano N."/>
            <person name="Koike H."/>
            <person name="Makino S."/>
            <person name="Higuchi S."/>
            <person name="Kawashima-Ohya Y."/>
            <person name="Watanabe K."/>
            <person name="Yamazaki M."/>
            <person name="Kanehori K."/>
            <person name="Kawamoto T."/>
            <person name="Nunoshiba T."/>
            <person name="Yamamoto Y."/>
            <person name="Aramaki H."/>
            <person name="Makino K."/>
            <person name="Suzuki M."/>
        </authorList>
    </citation>
    <scope>NUCLEOTIDE SEQUENCE [LARGE SCALE GENOMIC DNA]</scope>
    <source>
        <strain evidence="2">ATCC 51530 / DSM 4299 / JCM 9571 / NBRC 15438 / GSS1</strain>
    </source>
</reference>
<organism evidence="1 2">
    <name type="scientific">Thermoplasma volcanium (strain ATCC 51530 / DSM 4299 / JCM 9571 / NBRC 15438 / GSS1)</name>
    <dbReference type="NCBI Taxonomy" id="273116"/>
    <lineage>
        <taxon>Archaea</taxon>
        <taxon>Methanobacteriati</taxon>
        <taxon>Thermoplasmatota</taxon>
        <taxon>Thermoplasmata</taxon>
        <taxon>Thermoplasmatales</taxon>
        <taxon>Thermoplasmataceae</taxon>
        <taxon>Thermoplasma</taxon>
    </lineage>
</organism>
<accession>Q979K4</accession>
<reference evidence="1 2" key="1">
    <citation type="journal article" date="1999" name="Proc. Jpn. Acad.">
        <title>Determination of the complete genomic DNA sequence of Thermoplasma volvanium GSS1.</title>
        <authorList>
            <person name="Kawashima T."/>
            <person name="Yamamoto Y."/>
            <person name="Aramaki H."/>
            <person name="Nunoshiba T."/>
            <person name="Kawamoto T."/>
            <person name="Watanabe K."/>
            <person name="Yamazaki M."/>
            <person name="Kanehori K."/>
            <person name="Amano N."/>
            <person name="Ohya Y."/>
            <person name="Makino K."/>
            <person name="Suzuki M."/>
        </authorList>
    </citation>
    <scope>NUCLEOTIDE SEQUENCE [LARGE SCALE GENOMIC DNA]</scope>
    <source>
        <strain evidence="2">ATCC 51530 / DSM 4299 / JCM 9571 / NBRC 15438 / GSS1</strain>
    </source>
</reference>
<evidence type="ECO:0000313" key="2">
    <source>
        <dbReference type="Proteomes" id="UP000001017"/>
    </source>
</evidence>
<dbReference type="RefSeq" id="WP_010917391.1">
    <property type="nucleotide sequence ID" value="NC_002689.2"/>
</dbReference>
<dbReference type="STRING" id="273116.gene:9381957"/>
<dbReference type="EMBL" id="BA000011">
    <property type="protein sequence ID" value="BAB60299.1"/>
    <property type="molecule type" value="Genomic_DNA"/>
</dbReference>
<dbReference type="Proteomes" id="UP000001017">
    <property type="component" value="Chromosome"/>
</dbReference>
<dbReference type="AlphaFoldDB" id="Q979K4"/>
<proteinExistence type="predicted"/>
<dbReference type="HOGENOM" id="CLU_1507467_0_0_2"/>
<dbReference type="GeneID" id="1441273"/>
<dbReference type="KEGG" id="tvo:TVG1186360"/>
<protein>
    <submittedName>
        <fullName evidence="1">TVG1186360 protein</fullName>
    </submittedName>
</protein>
<gene>
    <name evidence="1" type="ORF">TVG1186360</name>
</gene>
<keyword evidence="2" id="KW-1185">Reference proteome</keyword>
<dbReference type="OrthoDB" id="382915at2157"/>
<name>Q979K4_THEVO</name>
<sequence>MKLEEFLKTIVKKRMYPEIEGGIANGFPVMTTIALFAYSEMIGGLWRIVNGETEEVVFGPGQSNKNFASFLSAAGKDYTKLNSKNTYRIIRGGLIHRYFIRIRSTIEMDTSDPKAIKDYGLNCAVKFHGDEYVYFNVNQYFKDMKKTVDKILKTAKKRNRLEVEIATHIDETQYLILS</sequence>
<dbReference type="PaxDb" id="273116-14325395"/>
<evidence type="ECO:0000313" key="1">
    <source>
        <dbReference type="EMBL" id="BAB60299.1"/>
    </source>
</evidence>